<dbReference type="InterPro" id="IPR001431">
    <property type="entry name" value="Pept_M16_Zn_BS"/>
</dbReference>
<name>A0ABV9QD52_9BURK</name>
<dbReference type="InterPro" id="IPR007863">
    <property type="entry name" value="Peptidase_M16_C"/>
</dbReference>
<comment type="cofactor">
    <cofactor evidence="1">
        <name>Zn(2+)</name>
        <dbReference type="ChEBI" id="CHEBI:29105"/>
    </cofactor>
</comment>
<organism evidence="7 8">
    <name type="scientific">Giesbergeria sinuosa</name>
    <dbReference type="NCBI Taxonomy" id="80883"/>
    <lineage>
        <taxon>Bacteria</taxon>
        <taxon>Pseudomonadati</taxon>
        <taxon>Pseudomonadota</taxon>
        <taxon>Betaproteobacteria</taxon>
        <taxon>Burkholderiales</taxon>
        <taxon>Comamonadaceae</taxon>
        <taxon>Giesbergeria</taxon>
    </lineage>
</organism>
<dbReference type="InterPro" id="IPR011765">
    <property type="entry name" value="Pept_M16_N"/>
</dbReference>
<dbReference type="PANTHER" id="PTHR11851">
    <property type="entry name" value="METALLOPROTEASE"/>
    <property type="match status" value="1"/>
</dbReference>
<comment type="similarity">
    <text evidence="2 3">Belongs to the peptidase M16 family.</text>
</comment>
<dbReference type="SUPFAM" id="SSF63411">
    <property type="entry name" value="LuxS/MPP-like metallohydrolase"/>
    <property type="match status" value="2"/>
</dbReference>
<evidence type="ECO:0000256" key="2">
    <source>
        <dbReference type="ARBA" id="ARBA00007261"/>
    </source>
</evidence>
<protein>
    <submittedName>
        <fullName evidence="7">M16 family metallopeptidase</fullName>
    </submittedName>
</protein>
<evidence type="ECO:0000256" key="3">
    <source>
        <dbReference type="RuleBase" id="RU004447"/>
    </source>
</evidence>
<accession>A0ABV9QD52</accession>
<keyword evidence="8" id="KW-1185">Reference proteome</keyword>
<reference evidence="8" key="1">
    <citation type="journal article" date="2019" name="Int. J. Syst. Evol. Microbiol.">
        <title>The Global Catalogue of Microorganisms (GCM) 10K type strain sequencing project: providing services to taxonomists for standard genome sequencing and annotation.</title>
        <authorList>
            <consortium name="The Broad Institute Genomics Platform"/>
            <consortium name="The Broad Institute Genome Sequencing Center for Infectious Disease"/>
            <person name="Wu L."/>
            <person name="Ma J."/>
        </authorList>
    </citation>
    <scope>NUCLEOTIDE SEQUENCE [LARGE SCALE GENOMIC DNA]</scope>
    <source>
        <strain evidence="8">CCUG 49452</strain>
    </source>
</reference>
<evidence type="ECO:0000256" key="1">
    <source>
        <dbReference type="ARBA" id="ARBA00001947"/>
    </source>
</evidence>
<evidence type="ECO:0000313" key="7">
    <source>
        <dbReference type="EMBL" id="MFC4789108.1"/>
    </source>
</evidence>
<dbReference type="PANTHER" id="PTHR11851:SF49">
    <property type="entry name" value="MITOCHONDRIAL-PROCESSING PEPTIDASE SUBUNIT ALPHA"/>
    <property type="match status" value="1"/>
</dbReference>
<evidence type="ECO:0000313" key="8">
    <source>
        <dbReference type="Proteomes" id="UP001596001"/>
    </source>
</evidence>
<dbReference type="InterPro" id="IPR011249">
    <property type="entry name" value="Metalloenz_LuxS/M16"/>
</dbReference>
<evidence type="ECO:0000259" key="6">
    <source>
        <dbReference type="Pfam" id="PF05193"/>
    </source>
</evidence>
<proteinExistence type="inferred from homology"/>
<dbReference type="RefSeq" id="WP_382432184.1">
    <property type="nucleotide sequence ID" value="NZ_JBHSHJ010000006.1"/>
</dbReference>
<dbReference type="Proteomes" id="UP001596001">
    <property type="component" value="Unassembled WGS sequence"/>
</dbReference>
<dbReference type="PROSITE" id="PS00143">
    <property type="entry name" value="INSULINASE"/>
    <property type="match status" value="1"/>
</dbReference>
<dbReference type="InterPro" id="IPR050361">
    <property type="entry name" value="MPP/UQCRC_Complex"/>
</dbReference>
<sequence length="493" mass="54153">MAIFVGYRQGWAFKPALVLCGLWACTGAGAQTVVAGPPLSAAIAESAKTATTASGVQQFTLRNGMTLIVQADRRAPTALHMVWLRVGAMDEVDGTSGVAHVLEHMMFKGSAKVAPGDFSRRVAALGGQENAFTSRDYTGYYQQIPSDKLAAVMQLEADRFAHNQWPDKEFRKEVEVVKEERRLRTEDKPRALLMEQLYATAFHASPYRRPIIGWMSDLESLTANDVRQFHRQWYVPANAAVVVVGDVDVQQVRQLAEKTYGRIPPRAIPARKPRTEPAQQGLRRIEVKAPAEQGYVALGFKVPSLRQLQTMTDSDRDALALIVLSALLSGYDGARLERALSQGPQRVADATHSGADVMGRGPGMFLLMGVPSQGKSAQQVEEALRAEITRVARDGVNRAELERVKTQWMASTIYERDSLQSRAQDLGSSWVQGLPLDAEDQLLALLRTVTPEQVQAVAHRYFGDEQLTVATLVPQPLSIQPQRTPGPALGARH</sequence>
<evidence type="ECO:0000256" key="4">
    <source>
        <dbReference type="SAM" id="SignalP"/>
    </source>
</evidence>
<evidence type="ECO:0000259" key="5">
    <source>
        <dbReference type="Pfam" id="PF00675"/>
    </source>
</evidence>
<gene>
    <name evidence="7" type="ORF">ACFO6X_08960</name>
</gene>
<feature type="chain" id="PRO_5046752876" evidence="4">
    <location>
        <begin position="31"/>
        <end position="493"/>
    </location>
</feature>
<dbReference type="Pfam" id="PF00675">
    <property type="entry name" value="Peptidase_M16"/>
    <property type="match status" value="1"/>
</dbReference>
<feature type="domain" description="Peptidase M16 C-terminal" evidence="6">
    <location>
        <begin position="220"/>
        <end position="407"/>
    </location>
</feature>
<comment type="caution">
    <text evidence="7">The sequence shown here is derived from an EMBL/GenBank/DDBJ whole genome shotgun (WGS) entry which is preliminary data.</text>
</comment>
<dbReference type="EMBL" id="JBHSHJ010000006">
    <property type="protein sequence ID" value="MFC4789108.1"/>
    <property type="molecule type" value="Genomic_DNA"/>
</dbReference>
<feature type="signal peptide" evidence="4">
    <location>
        <begin position="1"/>
        <end position="30"/>
    </location>
</feature>
<dbReference type="Gene3D" id="3.30.830.10">
    <property type="entry name" value="Metalloenzyme, LuxS/M16 peptidase-like"/>
    <property type="match status" value="2"/>
</dbReference>
<feature type="domain" description="Peptidase M16 N-terminal" evidence="5">
    <location>
        <begin position="69"/>
        <end position="212"/>
    </location>
</feature>
<dbReference type="Pfam" id="PF05193">
    <property type="entry name" value="Peptidase_M16_C"/>
    <property type="match status" value="1"/>
</dbReference>
<keyword evidence="4" id="KW-0732">Signal</keyword>